<dbReference type="RefSeq" id="WP_021725308.1">
    <property type="nucleotide sequence ID" value="NZ_AWEZ01000017.1"/>
</dbReference>
<reference evidence="2 3" key="1">
    <citation type="submission" date="2013-08" db="EMBL/GenBank/DDBJ databases">
        <authorList>
            <person name="Durkin A.S."/>
            <person name="Haft D.R."/>
            <person name="McCorrison J."/>
            <person name="Torralba M."/>
            <person name="Gillis M."/>
            <person name="Haft D.H."/>
            <person name="Methe B."/>
            <person name="Sutton G."/>
            <person name="Nelson K.E."/>
        </authorList>
    </citation>
    <scope>NUCLEOTIDE SEQUENCE [LARGE SCALE GENOMIC DNA]</scope>
    <source>
        <strain evidence="2 3">F0195</strain>
    </source>
</reference>
<feature type="transmembrane region" description="Helical" evidence="1">
    <location>
        <begin position="104"/>
        <end position="126"/>
    </location>
</feature>
<feature type="transmembrane region" description="Helical" evidence="1">
    <location>
        <begin position="35"/>
        <end position="56"/>
    </location>
</feature>
<keyword evidence="3" id="KW-1185">Reference proteome</keyword>
<dbReference type="Pfam" id="PF20176">
    <property type="entry name" value="DUF6541"/>
    <property type="match status" value="1"/>
</dbReference>
<comment type="caution">
    <text evidence="2">The sequence shown here is derived from an EMBL/GenBank/DDBJ whole genome shotgun (WGS) entry which is preliminary data.</text>
</comment>
<feature type="transmembrane region" description="Helical" evidence="1">
    <location>
        <begin position="456"/>
        <end position="475"/>
    </location>
</feature>
<dbReference type="PATRIC" id="fig|1125712.3.peg.500"/>
<gene>
    <name evidence="2" type="ORF">HMPREF1316_1466</name>
</gene>
<proteinExistence type="predicted"/>
<feature type="transmembrane region" description="Helical" evidence="1">
    <location>
        <begin position="289"/>
        <end position="319"/>
    </location>
</feature>
<keyword evidence="1" id="KW-0472">Membrane</keyword>
<evidence type="ECO:0008006" key="4">
    <source>
        <dbReference type="Google" id="ProtNLM"/>
    </source>
</evidence>
<dbReference type="EMBL" id="AWEZ01000017">
    <property type="protein sequence ID" value="ERL10015.1"/>
    <property type="molecule type" value="Genomic_DNA"/>
</dbReference>
<feature type="transmembrane region" description="Helical" evidence="1">
    <location>
        <begin position="394"/>
        <end position="412"/>
    </location>
</feature>
<dbReference type="AlphaFoldDB" id="U2TUI1"/>
<feature type="transmembrane region" description="Helical" evidence="1">
    <location>
        <begin position="496"/>
        <end position="517"/>
    </location>
</feature>
<organism evidence="2 3">
    <name type="scientific">Olsenella profusa F0195</name>
    <dbReference type="NCBI Taxonomy" id="1125712"/>
    <lineage>
        <taxon>Bacteria</taxon>
        <taxon>Bacillati</taxon>
        <taxon>Actinomycetota</taxon>
        <taxon>Coriobacteriia</taxon>
        <taxon>Coriobacteriales</taxon>
        <taxon>Atopobiaceae</taxon>
        <taxon>Olsenella</taxon>
    </lineage>
</organism>
<evidence type="ECO:0000313" key="3">
    <source>
        <dbReference type="Proteomes" id="UP000016638"/>
    </source>
</evidence>
<feature type="transmembrane region" description="Helical" evidence="1">
    <location>
        <begin position="233"/>
        <end position="253"/>
    </location>
</feature>
<feature type="transmembrane region" description="Helical" evidence="1">
    <location>
        <begin position="195"/>
        <end position="221"/>
    </location>
</feature>
<evidence type="ECO:0000313" key="2">
    <source>
        <dbReference type="EMBL" id="ERL10015.1"/>
    </source>
</evidence>
<sequence>MWLSLYIALAVAAAVLFAPGLMLGRTMGLTSKGALLVGAPLSATLYCMLGLAYHLLGAPATPLTMLLVPTLLLVAGCVVRTWHERKAHGTGGQATGYLAEGVPWRLVLLYAAVGLAAGLVLFAAALPQIDIPMQAWDVVSHLNTTRAMMDAQVMDPRGVSVYAVDEALNVMPGPHGFYPSAWNIVVALVAGVSDIDMALCFLAVNLCFAFVAFPLSTLLALTTLFPQRRGIRAFGALAAIGVTAFPWQLLAYGPLYPNLAGLCMLPAAFALFTRVAHRTATGGRWARCATVLALMVPGMTFLHPNTFFTLGLLLVPWIIHNIRSLGTVRVGRLHLPNPLIVLTFVALAAFVWNGLATSSALRPITEFQWAPFATMPQSLISVLTLSYLNPFHPMAPELAAGALVLIGFVRLLRERADRWLCGSYGLAVVLVLAAQHLDGATREVLTGFWYNDPARISAMAAIPAVALLAIGLDRTRVWIAGLAERWGGRRGAREPHAATPIACGAALSVAFVALTFWPGVGLPYDRSLNTPVNADHPSDARATIPRDGTIETPMGTYHDVLAHEYRTDGTINPEEIDFLRQVRAIVGTDVVINDPTDGSAQVYGQFGIRCLYRYFDGFYKYEQSHESLVIRYRLDHLADDRSVREAVATTDARYVLILDHDAAQGSYLAGFNDHDMWRGIEDITDDTPGFTVALSEGNMRLYRIDRQG</sequence>
<dbReference type="Proteomes" id="UP000016638">
    <property type="component" value="Unassembled WGS sequence"/>
</dbReference>
<feature type="transmembrane region" description="Helical" evidence="1">
    <location>
        <begin position="419"/>
        <end position="436"/>
    </location>
</feature>
<keyword evidence="1" id="KW-0812">Transmembrane</keyword>
<dbReference type="InterPro" id="IPR046671">
    <property type="entry name" value="DUF6541"/>
</dbReference>
<feature type="transmembrane region" description="Helical" evidence="1">
    <location>
        <begin position="339"/>
        <end position="357"/>
    </location>
</feature>
<feature type="transmembrane region" description="Helical" evidence="1">
    <location>
        <begin position="6"/>
        <end position="23"/>
    </location>
</feature>
<protein>
    <recommendedName>
        <fullName evidence="4">Membrane protein, PF09852 family</fullName>
    </recommendedName>
</protein>
<feature type="transmembrane region" description="Helical" evidence="1">
    <location>
        <begin position="62"/>
        <end position="83"/>
    </location>
</feature>
<keyword evidence="1" id="KW-1133">Transmembrane helix</keyword>
<dbReference type="eggNOG" id="COG5617">
    <property type="taxonomic scope" value="Bacteria"/>
</dbReference>
<accession>U2TUI1</accession>
<name>U2TUI1_9ACTN</name>
<dbReference type="OrthoDB" id="3169698at2"/>
<evidence type="ECO:0000256" key="1">
    <source>
        <dbReference type="SAM" id="Phobius"/>
    </source>
</evidence>
<dbReference type="STRING" id="1125712.HMPREF1316_1466"/>